<evidence type="ECO:0000256" key="13">
    <source>
        <dbReference type="ARBA" id="ARBA00022840"/>
    </source>
</evidence>
<dbReference type="Gene3D" id="3.30.200.20">
    <property type="entry name" value="Phosphorylase Kinase, domain 1"/>
    <property type="match status" value="1"/>
</dbReference>
<dbReference type="InterPro" id="IPR001611">
    <property type="entry name" value="Leu-rich_rpt"/>
</dbReference>
<evidence type="ECO:0000256" key="8">
    <source>
        <dbReference type="ARBA" id="ARBA00022692"/>
    </source>
</evidence>
<evidence type="ECO:0000256" key="10">
    <source>
        <dbReference type="ARBA" id="ARBA00022737"/>
    </source>
</evidence>
<reference evidence="22 23" key="1">
    <citation type="journal article" date="2021" name="Nat. Plants">
        <title>The Taxus genome provides insights into paclitaxel biosynthesis.</title>
        <authorList>
            <person name="Xiong X."/>
            <person name="Gou J."/>
            <person name="Liao Q."/>
            <person name="Li Y."/>
            <person name="Zhou Q."/>
            <person name="Bi G."/>
            <person name="Li C."/>
            <person name="Du R."/>
            <person name="Wang X."/>
            <person name="Sun T."/>
            <person name="Guo L."/>
            <person name="Liang H."/>
            <person name="Lu P."/>
            <person name="Wu Y."/>
            <person name="Zhang Z."/>
            <person name="Ro D.K."/>
            <person name="Shang Y."/>
            <person name="Huang S."/>
            <person name="Yan J."/>
        </authorList>
    </citation>
    <scope>NUCLEOTIDE SEQUENCE [LARGE SCALE GENOMIC DNA]</scope>
    <source>
        <strain evidence="22">Ta-2019</strain>
    </source>
</reference>
<keyword evidence="23" id="KW-1185">Reference proteome</keyword>
<keyword evidence="17" id="KW-0325">Glycoprotein</keyword>
<evidence type="ECO:0000256" key="18">
    <source>
        <dbReference type="ARBA" id="ARBA00047899"/>
    </source>
</evidence>
<evidence type="ECO:0000256" key="6">
    <source>
        <dbReference type="ARBA" id="ARBA00022614"/>
    </source>
</evidence>
<evidence type="ECO:0000256" key="2">
    <source>
        <dbReference type="ARBA" id="ARBA00012513"/>
    </source>
</evidence>
<dbReference type="InterPro" id="IPR008271">
    <property type="entry name" value="Ser/Thr_kinase_AS"/>
</dbReference>
<comment type="catalytic activity">
    <reaction evidence="18">
        <text>L-threonyl-[protein] + ATP = O-phospho-L-threonyl-[protein] + ADP + H(+)</text>
        <dbReference type="Rhea" id="RHEA:46608"/>
        <dbReference type="Rhea" id="RHEA-COMP:11060"/>
        <dbReference type="Rhea" id="RHEA-COMP:11605"/>
        <dbReference type="ChEBI" id="CHEBI:15378"/>
        <dbReference type="ChEBI" id="CHEBI:30013"/>
        <dbReference type="ChEBI" id="CHEBI:30616"/>
        <dbReference type="ChEBI" id="CHEBI:61977"/>
        <dbReference type="ChEBI" id="CHEBI:456216"/>
        <dbReference type="EC" id="2.7.11.1"/>
    </reaction>
</comment>
<dbReference type="EC" id="2.7.11.1" evidence="2"/>
<dbReference type="GO" id="GO:0005524">
    <property type="term" value="F:ATP binding"/>
    <property type="evidence" value="ECO:0007669"/>
    <property type="project" value="UniProtKB-KW"/>
</dbReference>
<keyword evidence="8 20" id="KW-0812">Transmembrane</keyword>
<keyword evidence="15 20" id="KW-0472">Membrane</keyword>
<keyword evidence="3" id="KW-1003">Cell membrane</keyword>
<dbReference type="PROSITE" id="PS50011">
    <property type="entry name" value="PROTEIN_KINASE_DOM"/>
    <property type="match status" value="1"/>
</dbReference>
<dbReference type="InterPro" id="IPR032675">
    <property type="entry name" value="LRR_dom_sf"/>
</dbReference>
<protein>
    <recommendedName>
        <fullName evidence="2">non-specific serine/threonine protein kinase</fullName>
        <ecNumber evidence="2">2.7.11.1</ecNumber>
    </recommendedName>
</protein>
<gene>
    <name evidence="22" type="ORF">KI387_040805</name>
</gene>
<evidence type="ECO:0000256" key="9">
    <source>
        <dbReference type="ARBA" id="ARBA00022729"/>
    </source>
</evidence>
<dbReference type="PANTHER" id="PTHR48005:SF65">
    <property type="entry name" value="LEUCINE-RICH REPEAT RECEPTOR-LIKE SERINE_THREONINE_TYROSINE-PROTEIN KINASE SOBIR1"/>
    <property type="match status" value="1"/>
</dbReference>
<feature type="transmembrane region" description="Helical" evidence="20">
    <location>
        <begin position="86"/>
        <end position="108"/>
    </location>
</feature>
<dbReference type="PANTHER" id="PTHR48005">
    <property type="entry name" value="LEUCINE RICH REPEAT KINASE 2"/>
    <property type="match status" value="1"/>
</dbReference>
<name>A0AA38F981_TAXCH</name>
<evidence type="ECO:0000256" key="19">
    <source>
        <dbReference type="ARBA" id="ARBA00048679"/>
    </source>
</evidence>
<evidence type="ECO:0000256" key="16">
    <source>
        <dbReference type="ARBA" id="ARBA00023170"/>
    </source>
</evidence>
<dbReference type="InterPro" id="IPR051420">
    <property type="entry name" value="Ser_Thr_Kinases_DiverseReg"/>
</dbReference>
<evidence type="ECO:0000313" key="23">
    <source>
        <dbReference type="Proteomes" id="UP000824469"/>
    </source>
</evidence>
<dbReference type="AlphaFoldDB" id="A0AA38F981"/>
<evidence type="ECO:0000259" key="21">
    <source>
        <dbReference type="PROSITE" id="PS50011"/>
    </source>
</evidence>
<dbReference type="GO" id="GO:0005886">
    <property type="term" value="C:plasma membrane"/>
    <property type="evidence" value="ECO:0007669"/>
    <property type="project" value="UniProtKB-SubCell"/>
</dbReference>
<evidence type="ECO:0000256" key="12">
    <source>
        <dbReference type="ARBA" id="ARBA00022777"/>
    </source>
</evidence>
<feature type="domain" description="Protein kinase" evidence="21">
    <location>
        <begin position="139"/>
        <end position="407"/>
    </location>
</feature>
<dbReference type="Gene3D" id="1.10.510.10">
    <property type="entry name" value="Transferase(Phosphotransferase) domain 1"/>
    <property type="match status" value="1"/>
</dbReference>
<dbReference type="SMART" id="SM00220">
    <property type="entry name" value="S_TKc"/>
    <property type="match status" value="1"/>
</dbReference>
<organism evidence="22 23">
    <name type="scientific">Taxus chinensis</name>
    <name type="common">Chinese yew</name>
    <name type="synonym">Taxus wallichiana var. chinensis</name>
    <dbReference type="NCBI Taxonomy" id="29808"/>
    <lineage>
        <taxon>Eukaryota</taxon>
        <taxon>Viridiplantae</taxon>
        <taxon>Streptophyta</taxon>
        <taxon>Embryophyta</taxon>
        <taxon>Tracheophyta</taxon>
        <taxon>Spermatophyta</taxon>
        <taxon>Pinopsida</taxon>
        <taxon>Pinidae</taxon>
        <taxon>Conifers II</taxon>
        <taxon>Cupressales</taxon>
        <taxon>Taxaceae</taxon>
        <taxon>Taxus</taxon>
    </lineage>
</organism>
<comment type="caution">
    <text evidence="22">The sequence shown here is derived from an EMBL/GenBank/DDBJ whole genome shotgun (WGS) entry which is preliminary data.</text>
</comment>
<dbReference type="Proteomes" id="UP000824469">
    <property type="component" value="Unassembled WGS sequence"/>
</dbReference>
<keyword evidence="10" id="KW-0677">Repeat</keyword>
<dbReference type="SUPFAM" id="SSF56112">
    <property type="entry name" value="Protein kinase-like (PK-like)"/>
    <property type="match status" value="1"/>
</dbReference>
<evidence type="ECO:0000256" key="11">
    <source>
        <dbReference type="ARBA" id="ARBA00022741"/>
    </source>
</evidence>
<dbReference type="GO" id="GO:0004674">
    <property type="term" value="F:protein serine/threonine kinase activity"/>
    <property type="evidence" value="ECO:0007669"/>
    <property type="project" value="UniProtKB-KW"/>
</dbReference>
<keyword evidence="9" id="KW-0732">Signal</keyword>
<keyword evidence="12" id="KW-0418">Kinase</keyword>
<dbReference type="FunFam" id="1.10.510.10:FF:000358">
    <property type="entry name" value="Putative leucine-rich repeat receptor-like serine/threonine-protein kinase"/>
    <property type="match status" value="1"/>
</dbReference>
<keyword evidence="13" id="KW-0067">ATP-binding</keyword>
<accession>A0AA38F981</accession>
<evidence type="ECO:0000256" key="3">
    <source>
        <dbReference type="ARBA" id="ARBA00022475"/>
    </source>
</evidence>
<sequence length="407" mass="45667">MDLSSNNLSGKIPSTFDGLLSLRGVNISNNRLTGCIPSSWSRLMNSSSISVSGNPGFCVTEKDGSFCKCRSNFHLSMEENKRLGTVHIVLVVIGAVMFACFLVAKILWKVLSPASRPVQESAAELPFNQYQILQATEFLSEKYVIGKGGRGVVYKVELPSSQLYALKTIRLAPEQREDMSMKREVQTARQIRHRNLVKLLDFWQLQDRGYILYEYMSNGILNDVLHEMISPTVLGWDTRFKIAIGTAHGLSYLHNDYTPRIIHRDIKPGNILLDSEMEPHISDFGIAQLTDRSLTVDSCSSSVMGTLGYIAPERVHTERMRKKMDVYSYGVVLLELITRKKALDSSFSEGIDIVSWVKSCNEGEDVVIDEGLGDDATEPAIKKEIFGMIRITRKCTEANPEDRPSMR</sequence>
<evidence type="ECO:0000256" key="4">
    <source>
        <dbReference type="ARBA" id="ARBA00022527"/>
    </source>
</evidence>
<keyword evidence="7" id="KW-0808">Transferase</keyword>
<proteinExistence type="predicted"/>
<evidence type="ECO:0000256" key="5">
    <source>
        <dbReference type="ARBA" id="ARBA00022553"/>
    </source>
</evidence>
<dbReference type="OMA" id="AYVHYIS"/>
<comment type="catalytic activity">
    <reaction evidence="19">
        <text>L-seryl-[protein] + ATP = O-phospho-L-seryl-[protein] + ADP + H(+)</text>
        <dbReference type="Rhea" id="RHEA:17989"/>
        <dbReference type="Rhea" id="RHEA-COMP:9863"/>
        <dbReference type="Rhea" id="RHEA-COMP:11604"/>
        <dbReference type="ChEBI" id="CHEBI:15378"/>
        <dbReference type="ChEBI" id="CHEBI:29999"/>
        <dbReference type="ChEBI" id="CHEBI:30616"/>
        <dbReference type="ChEBI" id="CHEBI:83421"/>
        <dbReference type="ChEBI" id="CHEBI:456216"/>
        <dbReference type="EC" id="2.7.11.1"/>
    </reaction>
</comment>
<evidence type="ECO:0000256" key="1">
    <source>
        <dbReference type="ARBA" id="ARBA00004162"/>
    </source>
</evidence>
<keyword evidence="5" id="KW-0597">Phosphoprotein</keyword>
<comment type="subcellular location">
    <subcellularLocation>
        <location evidence="1">Cell membrane</location>
        <topology evidence="1">Single-pass membrane protein</topology>
    </subcellularLocation>
</comment>
<keyword evidence="4" id="KW-0723">Serine/threonine-protein kinase</keyword>
<dbReference type="SUPFAM" id="SSF52058">
    <property type="entry name" value="L domain-like"/>
    <property type="match status" value="1"/>
</dbReference>
<keyword evidence="14 20" id="KW-1133">Transmembrane helix</keyword>
<dbReference type="PROSITE" id="PS00108">
    <property type="entry name" value="PROTEIN_KINASE_ST"/>
    <property type="match status" value="1"/>
</dbReference>
<keyword evidence="6" id="KW-0433">Leucine-rich repeat</keyword>
<dbReference type="InterPro" id="IPR000719">
    <property type="entry name" value="Prot_kinase_dom"/>
</dbReference>
<dbReference type="Gene3D" id="3.80.10.10">
    <property type="entry name" value="Ribonuclease Inhibitor"/>
    <property type="match status" value="1"/>
</dbReference>
<dbReference type="EMBL" id="JAHRHJ020000521">
    <property type="protein sequence ID" value="KAH9293993.1"/>
    <property type="molecule type" value="Genomic_DNA"/>
</dbReference>
<evidence type="ECO:0000256" key="17">
    <source>
        <dbReference type="ARBA" id="ARBA00023180"/>
    </source>
</evidence>
<keyword evidence="11" id="KW-0547">Nucleotide-binding</keyword>
<keyword evidence="16" id="KW-0675">Receptor</keyword>
<evidence type="ECO:0000313" key="22">
    <source>
        <dbReference type="EMBL" id="KAH9293993.1"/>
    </source>
</evidence>
<dbReference type="InterPro" id="IPR011009">
    <property type="entry name" value="Kinase-like_dom_sf"/>
</dbReference>
<evidence type="ECO:0000256" key="14">
    <source>
        <dbReference type="ARBA" id="ARBA00022989"/>
    </source>
</evidence>
<dbReference type="Pfam" id="PF00560">
    <property type="entry name" value="LRR_1"/>
    <property type="match status" value="2"/>
</dbReference>
<evidence type="ECO:0000256" key="15">
    <source>
        <dbReference type="ARBA" id="ARBA00023136"/>
    </source>
</evidence>
<evidence type="ECO:0000256" key="20">
    <source>
        <dbReference type="SAM" id="Phobius"/>
    </source>
</evidence>
<evidence type="ECO:0000256" key="7">
    <source>
        <dbReference type="ARBA" id="ARBA00022679"/>
    </source>
</evidence>
<dbReference type="Pfam" id="PF00069">
    <property type="entry name" value="Pkinase"/>
    <property type="match status" value="1"/>
</dbReference>